<name>A0A2H0N251_9BACT</name>
<accession>A0A2H0N251</accession>
<evidence type="ECO:0000313" key="2">
    <source>
        <dbReference type="Proteomes" id="UP000229782"/>
    </source>
</evidence>
<evidence type="ECO:0000313" key="1">
    <source>
        <dbReference type="EMBL" id="PIR02960.1"/>
    </source>
</evidence>
<dbReference type="InterPro" id="IPR026350">
    <property type="entry name" value="GxxExxY"/>
</dbReference>
<dbReference type="AlphaFoldDB" id="A0A2H0N251"/>
<dbReference type="NCBIfam" id="TIGR04256">
    <property type="entry name" value="GxxExxY"/>
    <property type="match status" value="1"/>
</dbReference>
<gene>
    <name evidence="1" type="ORF">COV60_02875</name>
</gene>
<dbReference type="Pfam" id="PF13366">
    <property type="entry name" value="PDDEXK_3"/>
    <property type="match status" value="1"/>
</dbReference>
<dbReference type="Proteomes" id="UP000229782">
    <property type="component" value="Unassembled WGS sequence"/>
</dbReference>
<dbReference type="EMBL" id="PCWM01000067">
    <property type="protein sequence ID" value="PIR02960.1"/>
    <property type="molecule type" value="Genomic_DNA"/>
</dbReference>
<comment type="caution">
    <text evidence="1">The sequence shown here is derived from an EMBL/GenBank/DDBJ whole genome shotgun (WGS) entry which is preliminary data.</text>
</comment>
<organism evidence="1 2">
    <name type="scientific">Candidatus Magasanikbacteria bacterium CG11_big_fil_rev_8_21_14_0_20_43_7</name>
    <dbReference type="NCBI Taxonomy" id="1974654"/>
    <lineage>
        <taxon>Bacteria</taxon>
        <taxon>Candidatus Magasanikiibacteriota</taxon>
    </lineage>
</organism>
<protein>
    <submittedName>
        <fullName evidence="1">GxxExxY protein</fullName>
    </submittedName>
</protein>
<sequence>MLKEEHTTKLILEAYYNVYNRLGYGFLEKVYENALILELGRLGLHGLRQVKIDVYDLEKKVGEYFADVIVDDRVIIEIKAAEGIREEHEAQLLNYLRATHIEVGLLLNFGKKPQFKRQVFENQYKKSVPTR</sequence>
<proteinExistence type="predicted"/>
<reference evidence="1 2" key="1">
    <citation type="submission" date="2017-09" db="EMBL/GenBank/DDBJ databases">
        <title>Depth-based differentiation of microbial function through sediment-hosted aquifers and enrichment of novel symbionts in the deep terrestrial subsurface.</title>
        <authorList>
            <person name="Probst A.J."/>
            <person name="Ladd B."/>
            <person name="Jarett J.K."/>
            <person name="Geller-Mcgrath D.E."/>
            <person name="Sieber C.M."/>
            <person name="Emerson J.B."/>
            <person name="Anantharaman K."/>
            <person name="Thomas B.C."/>
            <person name="Malmstrom R."/>
            <person name="Stieglmeier M."/>
            <person name="Klingl A."/>
            <person name="Woyke T."/>
            <person name="Ryan C.M."/>
            <person name="Banfield J.F."/>
        </authorList>
    </citation>
    <scope>NUCLEOTIDE SEQUENCE [LARGE SCALE GENOMIC DNA]</scope>
    <source>
        <strain evidence="1">CG11_big_fil_rev_8_21_14_0_20_43_7</strain>
    </source>
</reference>